<sequence>MKIPTISEDVKYLNDKKINKINRKFKVSEQFSHEFKCALNSVFGAGRLYVGTHHLCFSYLKIIKKKHIVMAWNEMSDINKINGKCIEIRTKNGMFILIYCSSKVNELFDSLMESWRRSIIFSEKLKQITKRQTNETIAKNSNDEGILKEEPKHVVTIHRFHKSANDLFMLVFSNNETIKQLFDNIGQKEVKTEGWQNEANGGKILYLSYKGVSSVIGMETRIEEKWEMRMNENGIMIAMVVSVFDIPYSSYFKIESLMKMRDEGEYCDIVVKLNVKFMKSTIWKNRIEQTTMKEYKNKYEEWMKLIGKMIGDSQFEETEKYNSIKQKSIDKEKVIYGMVIFITICIVCCLLFLLIKILH</sequence>
<organism evidence="8 9">
    <name type="scientific">Entamoeba nuttalli</name>
    <dbReference type="NCBI Taxonomy" id="412467"/>
    <lineage>
        <taxon>Eukaryota</taxon>
        <taxon>Amoebozoa</taxon>
        <taxon>Evosea</taxon>
        <taxon>Archamoebae</taxon>
        <taxon>Mastigamoebida</taxon>
        <taxon>Entamoebidae</taxon>
        <taxon>Entamoeba</taxon>
    </lineage>
</organism>
<dbReference type="Pfam" id="PF16016">
    <property type="entry name" value="VASt"/>
    <property type="match status" value="1"/>
</dbReference>
<dbReference type="EMBL" id="BAAFRS010000057">
    <property type="protein sequence ID" value="GAB1220767.1"/>
    <property type="molecule type" value="Genomic_DNA"/>
</dbReference>
<proteinExistence type="predicted"/>
<feature type="domain" description="VASt" evidence="6">
    <location>
        <begin position="151"/>
        <end position="314"/>
    </location>
</feature>
<dbReference type="EMBL" id="BAAFRS010000119">
    <property type="protein sequence ID" value="GAB1222615.1"/>
    <property type="molecule type" value="Genomic_DNA"/>
</dbReference>
<keyword evidence="3 5" id="KW-1133">Transmembrane helix</keyword>
<dbReference type="PROSITE" id="PS51778">
    <property type="entry name" value="VAST"/>
    <property type="match status" value="1"/>
</dbReference>
<protein>
    <recommendedName>
        <fullName evidence="6">VASt domain-containing protein</fullName>
    </recommendedName>
</protein>
<feature type="transmembrane region" description="Helical" evidence="5">
    <location>
        <begin position="234"/>
        <end position="252"/>
    </location>
</feature>
<dbReference type="PANTHER" id="PTHR47666:SF1">
    <property type="entry name" value="PROTEIN VASCULAR ASSOCIATED DEATH 1, CHLOROPLASTIC"/>
    <property type="match status" value="1"/>
</dbReference>
<evidence type="ECO:0000256" key="1">
    <source>
        <dbReference type="ARBA" id="ARBA00004167"/>
    </source>
</evidence>
<keyword evidence="2 5" id="KW-0812">Transmembrane</keyword>
<comment type="subcellular location">
    <subcellularLocation>
        <location evidence="1">Membrane</location>
        <topology evidence="1">Single-pass membrane protein</topology>
    </subcellularLocation>
</comment>
<dbReference type="PANTHER" id="PTHR47666">
    <property type="entry name" value="PROTEIN VASCULAR ASSOCIATED DEATH 1, CHLOROPLASTIC"/>
    <property type="match status" value="1"/>
</dbReference>
<dbReference type="Proteomes" id="UP001628156">
    <property type="component" value="Unassembled WGS sequence"/>
</dbReference>
<dbReference type="Pfam" id="PF02893">
    <property type="entry name" value="GRAM"/>
    <property type="match status" value="1"/>
</dbReference>
<reference evidence="8" key="2">
    <citation type="submission" date="2024-08" db="EMBL/GenBank/DDBJ databases">
        <title>Draft genome assembly of Entamoeba nuttalli using a combination of long-read and short-read sequencing data.</title>
        <authorList>
            <person name="Tanaka M."/>
            <person name="Tachibana H."/>
        </authorList>
    </citation>
    <scope>NUCLEOTIDE SEQUENCE</scope>
    <source>
        <strain evidence="8">P19-061405</strain>
    </source>
</reference>
<evidence type="ECO:0000256" key="3">
    <source>
        <dbReference type="ARBA" id="ARBA00022989"/>
    </source>
</evidence>
<dbReference type="InterPro" id="IPR011993">
    <property type="entry name" value="PH-like_dom_sf"/>
</dbReference>
<comment type="caution">
    <text evidence="8">The sequence shown here is derived from an EMBL/GenBank/DDBJ whole genome shotgun (WGS) entry which is preliminary data.</text>
</comment>
<evidence type="ECO:0000256" key="2">
    <source>
        <dbReference type="ARBA" id="ARBA00022692"/>
    </source>
</evidence>
<dbReference type="Gene3D" id="2.30.29.30">
    <property type="entry name" value="Pleckstrin-homology domain (PH domain)/Phosphotyrosine-binding domain (PTB)"/>
    <property type="match status" value="1"/>
</dbReference>
<dbReference type="InterPro" id="IPR031968">
    <property type="entry name" value="VASt"/>
</dbReference>
<dbReference type="InterPro" id="IPR004182">
    <property type="entry name" value="GRAM"/>
</dbReference>
<keyword evidence="4 5" id="KW-0472">Membrane</keyword>
<evidence type="ECO:0000259" key="6">
    <source>
        <dbReference type="PROSITE" id="PS51778"/>
    </source>
</evidence>
<keyword evidence="9" id="KW-1185">Reference proteome</keyword>
<evidence type="ECO:0000313" key="7">
    <source>
        <dbReference type="EMBL" id="GAB1220767.1"/>
    </source>
</evidence>
<dbReference type="SMART" id="SM00568">
    <property type="entry name" value="GRAM"/>
    <property type="match status" value="1"/>
</dbReference>
<name>A0ABQ0DIC7_9EUKA</name>
<evidence type="ECO:0000256" key="4">
    <source>
        <dbReference type="ARBA" id="ARBA00023136"/>
    </source>
</evidence>
<gene>
    <name evidence="7" type="ORF">ENUP19_0057G0101</name>
    <name evidence="8" type="ORF">ENUP19_0119G0006</name>
</gene>
<accession>A0ABQ0DIC7</accession>
<evidence type="ECO:0000256" key="5">
    <source>
        <dbReference type="SAM" id="Phobius"/>
    </source>
</evidence>
<evidence type="ECO:0000313" key="9">
    <source>
        <dbReference type="Proteomes" id="UP001628156"/>
    </source>
</evidence>
<evidence type="ECO:0000313" key="8">
    <source>
        <dbReference type="EMBL" id="GAB1222615.1"/>
    </source>
</evidence>
<reference evidence="8 9" key="1">
    <citation type="journal article" date="2019" name="PLoS Negl. Trop. Dis.">
        <title>Whole genome sequencing of Entamoeba nuttalli reveals mammalian host-related molecular signatures and a novel octapeptide-repeat surface protein.</title>
        <authorList>
            <person name="Tanaka M."/>
            <person name="Makiuchi T."/>
            <person name="Komiyama T."/>
            <person name="Shiina T."/>
            <person name="Osaki K."/>
            <person name="Tachibana H."/>
        </authorList>
    </citation>
    <scope>NUCLEOTIDE SEQUENCE [LARGE SCALE GENOMIC DNA]</scope>
    <source>
        <strain evidence="8 9">P19-061405</strain>
    </source>
</reference>
<feature type="transmembrane region" description="Helical" evidence="5">
    <location>
        <begin position="334"/>
        <end position="355"/>
    </location>
</feature>